<keyword evidence="2 5" id="KW-0812">Transmembrane</keyword>
<evidence type="ECO:0000313" key="7">
    <source>
        <dbReference type="Proteomes" id="UP000199079"/>
    </source>
</evidence>
<dbReference type="Proteomes" id="UP000199079">
    <property type="component" value="Unassembled WGS sequence"/>
</dbReference>
<comment type="subcellular location">
    <subcellularLocation>
        <location evidence="1">Membrane</location>
    </subcellularLocation>
</comment>
<feature type="transmembrane region" description="Helical" evidence="5">
    <location>
        <begin position="207"/>
        <end position="228"/>
    </location>
</feature>
<dbReference type="InterPro" id="IPR019533">
    <property type="entry name" value="Peptidase_S26"/>
</dbReference>
<accession>A0A1H3IRR7</accession>
<evidence type="ECO:0000256" key="5">
    <source>
        <dbReference type="SAM" id="Phobius"/>
    </source>
</evidence>
<dbReference type="SUPFAM" id="SSF51306">
    <property type="entry name" value="LexA/Signal peptidase"/>
    <property type="match status" value="1"/>
</dbReference>
<feature type="transmembrane region" description="Helical" evidence="5">
    <location>
        <begin position="338"/>
        <end position="362"/>
    </location>
</feature>
<protein>
    <submittedName>
        <fullName evidence="6">Signal peptidase, endoplasmic reticulum-type</fullName>
    </submittedName>
</protein>
<dbReference type="AlphaFoldDB" id="A0A1H3IRR7"/>
<dbReference type="GO" id="GO:0004252">
    <property type="term" value="F:serine-type endopeptidase activity"/>
    <property type="evidence" value="ECO:0007669"/>
    <property type="project" value="InterPro"/>
</dbReference>
<dbReference type="CDD" id="cd06530">
    <property type="entry name" value="S26_SPase_I"/>
    <property type="match status" value="1"/>
</dbReference>
<dbReference type="EMBL" id="FNPC01000004">
    <property type="protein sequence ID" value="SDY29554.1"/>
    <property type="molecule type" value="Genomic_DNA"/>
</dbReference>
<sequence>MNLTRLLTGLVTIIAVLIALSILAGAALGQPMGVSYVETGSMSPTLEPGDGFIAVPTEVAGPVEPGDVIVFDAVNLHGGGLVTHRVVGETESGYITRGDANPVTDQDGAEPPVDPGRIEAKALQIGGNVVVIPGFGTVVTGASGAVGSLQQFLASTFGTRAFLGTQGAVYLMFGFGVVTYVLASLAERSDSRRRDRHTSRWTGSITPQTVIGAMAVVLILLVTASMVVPAGTHTFQFVSSEVASENPSVIQQGTTKNVTYVVPSNGPFPVVGVIEPTSGGVTVSPETVSVPGGETTNVTVTIQAPPDTGVYTASIREHRYLALLPTGVILTLHGIHPWLPIVVIDVLLGVGFVVLAVALIGIDPIRLDRRRHPVPLRVRIRRWFK</sequence>
<dbReference type="OrthoDB" id="50404at2157"/>
<dbReference type="GO" id="GO:0016020">
    <property type="term" value="C:membrane"/>
    <property type="evidence" value="ECO:0007669"/>
    <property type="project" value="UniProtKB-SubCell"/>
</dbReference>
<evidence type="ECO:0000256" key="4">
    <source>
        <dbReference type="ARBA" id="ARBA00023136"/>
    </source>
</evidence>
<dbReference type="RefSeq" id="WP_092732110.1">
    <property type="nucleotide sequence ID" value="NZ_FNPC01000004.1"/>
</dbReference>
<organism evidence="6 7">
    <name type="scientific">Halopenitus persicus</name>
    <dbReference type="NCBI Taxonomy" id="1048396"/>
    <lineage>
        <taxon>Archaea</taxon>
        <taxon>Methanobacteriati</taxon>
        <taxon>Methanobacteriota</taxon>
        <taxon>Stenosarchaea group</taxon>
        <taxon>Halobacteria</taxon>
        <taxon>Halobacteriales</taxon>
        <taxon>Haloferacaceae</taxon>
        <taxon>Halopenitus</taxon>
    </lineage>
</organism>
<evidence type="ECO:0000256" key="2">
    <source>
        <dbReference type="ARBA" id="ARBA00022692"/>
    </source>
</evidence>
<keyword evidence="7" id="KW-1185">Reference proteome</keyword>
<feature type="transmembrane region" description="Helical" evidence="5">
    <location>
        <begin position="167"/>
        <end position="186"/>
    </location>
</feature>
<evidence type="ECO:0000256" key="1">
    <source>
        <dbReference type="ARBA" id="ARBA00004370"/>
    </source>
</evidence>
<dbReference type="InterPro" id="IPR036286">
    <property type="entry name" value="LexA/Signal_pep-like_sf"/>
</dbReference>
<evidence type="ECO:0000313" key="6">
    <source>
        <dbReference type="EMBL" id="SDY29554.1"/>
    </source>
</evidence>
<dbReference type="InterPro" id="IPR001733">
    <property type="entry name" value="Peptidase_S26B"/>
</dbReference>
<proteinExistence type="predicted"/>
<keyword evidence="3 5" id="KW-1133">Transmembrane helix</keyword>
<gene>
    <name evidence="6" type="ORF">SAMN05216564_104207</name>
</gene>
<evidence type="ECO:0000256" key="3">
    <source>
        <dbReference type="ARBA" id="ARBA00022989"/>
    </source>
</evidence>
<reference evidence="7" key="1">
    <citation type="submission" date="2016-10" db="EMBL/GenBank/DDBJ databases">
        <authorList>
            <person name="Varghese N."/>
            <person name="Submissions S."/>
        </authorList>
    </citation>
    <scope>NUCLEOTIDE SEQUENCE [LARGE SCALE GENOMIC DNA]</scope>
    <source>
        <strain evidence="7">DC30,IBRC 10041,KCTC 4046</strain>
    </source>
</reference>
<dbReference type="NCBIfam" id="TIGR02228">
    <property type="entry name" value="sigpep_I_arch"/>
    <property type="match status" value="1"/>
</dbReference>
<keyword evidence="4 5" id="KW-0472">Membrane</keyword>
<name>A0A1H3IRR7_9EURY</name>
<dbReference type="GO" id="GO:0006465">
    <property type="term" value="P:signal peptide processing"/>
    <property type="evidence" value="ECO:0007669"/>
    <property type="project" value="InterPro"/>
</dbReference>